<keyword evidence="4" id="KW-0460">Magnesium</keyword>
<dbReference type="InterPro" id="IPR004131">
    <property type="entry name" value="PPase-energised_H-pump"/>
</dbReference>
<dbReference type="GO" id="GO:0016020">
    <property type="term" value="C:membrane"/>
    <property type="evidence" value="ECO:0007669"/>
    <property type="project" value="InterPro"/>
</dbReference>
<keyword evidence="8 9" id="KW-0472">Membrane</keyword>
<keyword evidence="10" id="KW-0378">Hydrolase</keyword>
<dbReference type="GO" id="GO:0009678">
    <property type="term" value="F:diphosphate hydrolysis-driven proton transmembrane transporter activity"/>
    <property type="evidence" value="ECO:0007669"/>
    <property type="project" value="InterPro"/>
</dbReference>
<gene>
    <name evidence="10" type="primary">hppA</name>
    <name evidence="10" type="ORF">ENG92_06350</name>
</gene>
<evidence type="ECO:0000256" key="6">
    <source>
        <dbReference type="ARBA" id="ARBA00022989"/>
    </source>
</evidence>
<feature type="transmembrane region" description="Helical" evidence="9">
    <location>
        <begin position="6"/>
        <end position="27"/>
    </location>
</feature>
<keyword evidence="3 9" id="KW-0812">Transmembrane</keyword>
<dbReference type="Pfam" id="PF03030">
    <property type="entry name" value="H_PPase"/>
    <property type="match status" value="1"/>
</dbReference>
<sequence>MTTGLIFALICALVAIGYGVVSMKWILAKPTGNERMNEIATAIQAGASAYLNRQYTTISGVGVVLLILIGLFLGWPTAAGFAIGAVFSGLAGYIGMNISVRANVRTAEA</sequence>
<name>A0A831NZK0_9GAMM</name>
<comment type="subcellular location">
    <subcellularLocation>
        <location evidence="1">Endomembrane system</location>
        <topology evidence="1">Multi-pass membrane protein</topology>
    </subcellularLocation>
</comment>
<keyword evidence="7" id="KW-0406">Ion transport</keyword>
<evidence type="ECO:0000256" key="4">
    <source>
        <dbReference type="ARBA" id="ARBA00022842"/>
    </source>
</evidence>
<dbReference type="EC" id="3.6.1.1" evidence="10"/>
<dbReference type="EMBL" id="DRCV01000283">
    <property type="protein sequence ID" value="HDK38619.1"/>
    <property type="molecule type" value="Genomic_DNA"/>
</dbReference>
<keyword evidence="6 9" id="KW-1133">Transmembrane helix</keyword>
<feature type="transmembrane region" description="Helical" evidence="9">
    <location>
        <begin position="81"/>
        <end position="100"/>
    </location>
</feature>
<feature type="transmembrane region" description="Helical" evidence="9">
    <location>
        <begin position="55"/>
        <end position="75"/>
    </location>
</feature>
<keyword evidence="2" id="KW-0813">Transport</keyword>
<accession>A0A831NZK0</accession>
<comment type="caution">
    <text evidence="10">The sequence shown here is derived from an EMBL/GenBank/DDBJ whole genome shotgun (WGS) entry which is preliminary data.</text>
</comment>
<dbReference type="GO" id="GO:0012505">
    <property type="term" value="C:endomembrane system"/>
    <property type="evidence" value="ECO:0007669"/>
    <property type="project" value="UniProtKB-SubCell"/>
</dbReference>
<evidence type="ECO:0000256" key="1">
    <source>
        <dbReference type="ARBA" id="ARBA00004127"/>
    </source>
</evidence>
<evidence type="ECO:0000256" key="3">
    <source>
        <dbReference type="ARBA" id="ARBA00022692"/>
    </source>
</evidence>
<evidence type="ECO:0000256" key="9">
    <source>
        <dbReference type="SAM" id="Phobius"/>
    </source>
</evidence>
<organism evidence="10">
    <name type="scientific">Thiolapillus brandeum</name>
    <dbReference type="NCBI Taxonomy" id="1076588"/>
    <lineage>
        <taxon>Bacteria</taxon>
        <taxon>Pseudomonadati</taxon>
        <taxon>Pseudomonadota</taxon>
        <taxon>Gammaproteobacteria</taxon>
        <taxon>Chromatiales</taxon>
        <taxon>Sedimenticolaceae</taxon>
        <taxon>Thiolapillus</taxon>
    </lineage>
</organism>
<evidence type="ECO:0000256" key="2">
    <source>
        <dbReference type="ARBA" id="ARBA00022448"/>
    </source>
</evidence>
<reference evidence="10" key="1">
    <citation type="journal article" date="2020" name="mSystems">
        <title>Genome- and Community-Level Interaction Insights into Carbon Utilization and Element Cycling Functions of Hydrothermarchaeota in Hydrothermal Sediment.</title>
        <authorList>
            <person name="Zhou Z."/>
            <person name="Liu Y."/>
            <person name="Xu W."/>
            <person name="Pan J."/>
            <person name="Luo Z.H."/>
            <person name="Li M."/>
        </authorList>
    </citation>
    <scope>NUCLEOTIDE SEQUENCE [LARGE SCALE GENOMIC DNA]</scope>
    <source>
        <strain evidence="10">HyVt-26</strain>
    </source>
</reference>
<dbReference type="Proteomes" id="UP000885822">
    <property type="component" value="Unassembled WGS sequence"/>
</dbReference>
<keyword evidence="5" id="KW-1278">Translocase</keyword>
<evidence type="ECO:0000256" key="7">
    <source>
        <dbReference type="ARBA" id="ARBA00023065"/>
    </source>
</evidence>
<dbReference type="PANTHER" id="PTHR31998">
    <property type="entry name" value="K(+)-INSENSITIVE PYROPHOSPHATE-ENERGIZED PROTON PUMP"/>
    <property type="match status" value="1"/>
</dbReference>
<evidence type="ECO:0000256" key="5">
    <source>
        <dbReference type="ARBA" id="ARBA00022967"/>
    </source>
</evidence>
<protein>
    <submittedName>
        <fullName evidence="10">Sodium-translocating pyrophosphatase</fullName>
        <ecNumber evidence="10">3.6.1.1</ecNumber>
    </submittedName>
</protein>
<dbReference type="GO" id="GO:0004427">
    <property type="term" value="F:inorganic diphosphate phosphatase activity"/>
    <property type="evidence" value="ECO:0007669"/>
    <property type="project" value="UniProtKB-EC"/>
</dbReference>
<evidence type="ECO:0000313" key="10">
    <source>
        <dbReference type="EMBL" id="HDK38619.1"/>
    </source>
</evidence>
<evidence type="ECO:0000256" key="8">
    <source>
        <dbReference type="ARBA" id="ARBA00023136"/>
    </source>
</evidence>
<dbReference type="AlphaFoldDB" id="A0A831NZK0"/>
<proteinExistence type="predicted"/>
<feature type="non-terminal residue" evidence="10">
    <location>
        <position position="109"/>
    </location>
</feature>